<protein>
    <recommendedName>
        <fullName evidence="2">FHA domain-containing protein</fullName>
    </recommendedName>
</protein>
<organism evidence="3 4">
    <name type="scientific">Paenibacillus qinlingensis</name>
    <dbReference type="NCBI Taxonomy" id="1837343"/>
    <lineage>
        <taxon>Bacteria</taxon>
        <taxon>Bacillati</taxon>
        <taxon>Bacillota</taxon>
        <taxon>Bacilli</taxon>
        <taxon>Bacillales</taxon>
        <taxon>Paenibacillaceae</taxon>
        <taxon>Paenibacillus</taxon>
    </lineage>
</organism>
<dbReference type="InterPro" id="IPR045962">
    <property type="entry name" value="DUF6382"/>
</dbReference>
<dbReference type="EMBL" id="JAVDSB010000001">
    <property type="protein sequence ID" value="MDR6549698.1"/>
    <property type="molecule type" value="Genomic_DNA"/>
</dbReference>
<dbReference type="Gene3D" id="2.60.200.20">
    <property type="match status" value="1"/>
</dbReference>
<sequence>MTEEVFGLCYEFVYRHGHYMELYKEEGLSISELSHLQIRMLEANQVPRLLPLDILEVDAKLRLQYKLSSKRMLTHVLKVESFSVHQFAKLMYAIVSTLDESNNYMLYEINYVLKENFIFIGQDWSDIYLTYVPIDTQHVEEDVFPSIAKLMCKLASHISEEEQDQANAWISMTSNLKSMQAYKDLLLKLMDEPIRTNVPIESYVHELSKVEVEAGLPKAHWKRHEMTPNEHAIPESITYSTKQPTIPNIASLPAKSQNAMPIMPTTKSALSKNSIVFAWLPLQQRAKWIAIAVLIITTAFLWQYYAAEPSTSTFQLIAGITLLLGDVGFILLVFGFPVFSKGEKAQVPSIPHEEAATFETASEPMDIQAYYQNLPMHTTMLNPPKHNATVLLSKLSTHKSGPRLEFEAEGVSKIVPIDTDLFIIGRGDTSIHVNCELEVAGVSRIHAEIIQTSQGYHLRDAGSTNGTYLNDQPLVIYQAYPLKDGDIVRIIRQELTFRL</sequence>
<dbReference type="Pfam" id="PF00498">
    <property type="entry name" value="FHA"/>
    <property type="match status" value="1"/>
</dbReference>
<evidence type="ECO:0000313" key="4">
    <source>
        <dbReference type="Proteomes" id="UP001267290"/>
    </source>
</evidence>
<keyword evidence="1" id="KW-0812">Transmembrane</keyword>
<dbReference type="SMART" id="SM00240">
    <property type="entry name" value="FHA"/>
    <property type="match status" value="1"/>
</dbReference>
<dbReference type="PROSITE" id="PS50006">
    <property type="entry name" value="FHA_DOMAIN"/>
    <property type="match status" value="1"/>
</dbReference>
<dbReference type="InterPro" id="IPR008984">
    <property type="entry name" value="SMAD_FHA_dom_sf"/>
</dbReference>
<feature type="transmembrane region" description="Helical" evidence="1">
    <location>
        <begin position="317"/>
        <end position="339"/>
    </location>
</feature>
<dbReference type="CDD" id="cd00060">
    <property type="entry name" value="FHA"/>
    <property type="match status" value="1"/>
</dbReference>
<proteinExistence type="predicted"/>
<gene>
    <name evidence="3" type="ORF">J2736_000881</name>
</gene>
<evidence type="ECO:0000256" key="1">
    <source>
        <dbReference type="SAM" id="Phobius"/>
    </source>
</evidence>
<keyword evidence="4" id="KW-1185">Reference proteome</keyword>
<accession>A0ABU1NQF9</accession>
<evidence type="ECO:0000313" key="3">
    <source>
        <dbReference type="EMBL" id="MDR6549698.1"/>
    </source>
</evidence>
<dbReference type="InterPro" id="IPR000253">
    <property type="entry name" value="FHA_dom"/>
</dbReference>
<name>A0ABU1NQF9_9BACL</name>
<evidence type="ECO:0000259" key="2">
    <source>
        <dbReference type="PROSITE" id="PS50006"/>
    </source>
</evidence>
<feature type="transmembrane region" description="Helical" evidence="1">
    <location>
        <begin position="288"/>
        <end position="305"/>
    </location>
</feature>
<dbReference type="RefSeq" id="WP_310223893.1">
    <property type="nucleotide sequence ID" value="NZ_JAVDSB010000001.1"/>
</dbReference>
<comment type="caution">
    <text evidence="3">The sequence shown here is derived from an EMBL/GenBank/DDBJ whole genome shotgun (WGS) entry which is preliminary data.</text>
</comment>
<reference evidence="3 4" key="1">
    <citation type="submission" date="2023-07" db="EMBL/GenBank/DDBJ databases">
        <title>Sorghum-associated microbial communities from plants grown in Nebraska, USA.</title>
        <authorList>
            <person name="Schachtman D."/>
        </authorList>
    </citation>
    <scope>NUCLEOTIDE SEQUENCE [LARGE SCALE GENOMIC DNA]</scope>
    <source>
        <strain evidence="3 4">CC258</strain>
    </source>
</reference>
<dbReference type="Proteomes" id="UP001267290">
    <property type="component" value="Unassembled WGS sequence"/>
</dbReference>
<dbReference type="SUPFAM" id="SSF49879">
    <property type="entry name" value="SMAD/FHA domain"/>
    <property type="match status" value="1"/>
</dbReference>
<dbReference type="Pfam" id="PF19909">
    <property type="entry name" value="DUF6382"/>
    <property type="match status" value="1"/>
</dbReference>
<keyword evidence="1" id="KW-1133">Transmembrane helix</keyword>
<keyword evidence="1" id="KW-0472">Membrane</keyword>
<feature type="domain" description="FHA" evidence="2">
    <location>
        <begin position="422"/>
        <end position="474"/>
    </location>
</feature>